<evidence type="ECO:0000313" key="2">
    <source>
        <dbReference type="Proteomes" id="UP000886501"/>
    </source>
</evidence>
<reference evidence="1" key="2">
    <citation type="journal article" date="2020" name="Nat. Commun.">
        <title>Large-scale genome sequencing of mycorrhizal fungi provides insights into the early evolution of symbiotic traits.</title>
        <authorList>
            <person name="Miyauchi S."/>
            <person name="Kiss E."/>
            <person name="Kuo A."/>
            <person name="Drula E."/>
            <person name="Kohler A."/>
            <person name="Sanchez-Garcia M."/>
            <person name="Morin E."/>
            <person name="Andreopoulos B."/>
            <person name="Barry K.W."/>
            <person name="Bonito G."/>
            <person name="Buee M."/>
            <person name="Carver A."/>
            <person name="Chen C."/>
            <person name="Cichocki N."/>
            <person name="Clum A."/>
            <person name="Culley D."/>
            <person name="Crous P.W."/>
            <person name="Fauchery L."/>
            <person name="Girlanda M."/>
            <person name="Hayes R.D."/>
            <person name="Keri Z."/>
            <person name="LaButti K."/>
            <person name="Lipzen A."/>
            <person name="Lombard V."/>
            <person name="Magnuson J."/>
            <person name="Maillard F."/>
            <person name="Murat C."/>
            <person name="Nolan M."/>
            <person name="Ohm R.A."/>
            <person name="Pangilinan J."/>
            <person name="Pereira M.F."/>
            <person name="Perotto S."/>
            <person name="Peter M."/>
            <person name="Pfister S."/>
            <person name="Riley R."/>
            <person name="Sitrit Y."/>
            <person name="Stielow J.B."/>
            <person name="Szollosi G."/>
            <person name="Zifcakova L."/>
            <person name="Stursova M."/>
            <person name="Spatafora J.W."/>
            <person name="Tedersoo L."/>
            <person name="Vaario L.M."/>
            <person name="Yamada A."/>
            <person name="Yan M."/>
            <person name="Wang P."/>
            <person name="Xu J."/>
            <person name="Bruns T."/>
            <person name="Baldrian P."/>
            <person name="Vilgalys R."/>
            <person name="Dunand C."/>
            <person name="Henrissat B."/>
            <person name="Grigoriev I.V."/>
            <person name="Hibbett D."/>
            <person name="Nagy L.G."/>
            <person name="Martin F.M."/>
        </authorList>
    </citation>
    <scope>NUCLEOTIDE SEQUENCE</scope>
    <source>
        <strain evidence="1">P2</strain>
    </source>
</reference>
<proteinExistence type="predicted"/>
<name>A0ACB6ZMF2_THEGA</name>
<dbReference type="EMBL" id="MU117982">
    <property type="protein sequence ID" value="KAF9650752.1"/>
    <property type="molecule type" value="Genomic_DNA"/>
</dbReference>
<accession>A0ACB6ZMF2</accession>
<comment type="caution">
    <text evidence="1">The sequence shown here is derived from an EMBL/GenBank/DDBJ whole genome shotgun (WGS) entry which is preliminary data.</text>
</comment>
<evidence type="ECO:0000313" key="1">
    <source>
        <dbReference type="EMBL" id="KAF9650752.1"/>
    </source>
</evidence>
<sequence length="180" mass="20408">MVWQVTPQVFNLSILRYPGRKVGFWRKVRFYLTVLTHILGYIACRQAMMDPRAKEFLAKIKAEHGYKNISIVGYCFGGPLSIRIAQFDAITSIVVPHPGRSTLKAIKATDTLSHGFVRKGLRFQAKAHFRSRAPELQYGFVDYPGIVHGFASRPAREQPLSVEGQQKVLGQTVKWFQSTL</sequence>
<dbReference type="Proteomes" id="UP000886501">
    <property type="component" value="Unassembled WGS sequence"/>
</dbReference>
<keyword evidence="2" id="KW-1185">Reference proteome</keyword>
<organism evidence="1 2">
    <name type="scientific">Thelephora ganbajun</name>
    <name type="common">Ganba fungus</name>
    <dbReference type="NCBI Taxonomy" id="370292"/>
    <lineage>
        <taxon>Eukaryota</taxon>
        <taxon>Fungi</taxon>
        <taxon>Dikarya</taxon>
        <taxon>Basidiomycota</taxon>
        <taxon>Agaricomycotina</taxon>
        <taxon>Agaricomycetes</taxon>
        <taxon>Thelephorales</taxon>
        <taxon>Thelephoraceae</taxon>
        <taxon>Thelephora</taxon>
    </lineage>
</organism>
<protein>
    <submittedName>
        <fullName evidence="1">Uncharacterized protein</fullName>
    </submittedName>
</protein>
<reference evidence="1" key="1">
    <citation type="submission" date="2019-10" db="EMBL/GenBank/DDBJ databases">
        <authorList>
            <consortium name="DOE Joint Genome Institute"/>
            <person name="Kuo A."/>
            <person name="Miyauchi S."/>
            <person name="Kiss E."/>
            <person name="Drula E."/>
            <person name="Kohler A."/>
            <person name="Sanchez-Garcia M."/>
            <person name="Andreopoulos B."/>
            <person name="Barry K.W."/>
            <person name="Bonito G."/>
            <person name="Buee M."/>
            <person name="Carver A."/>
            <person name="Chen C."/>
            <person name="Cichocki N."/>
            <person name="Clum A."/>
            <person name="Culley D."/>
            <person name="Crous P.W."/>
            <person name="Fauchery L."/>
            <person name="Girlanda M."/>
            <person name="Hayes R."/>
            <person name="Keri Z."/>
            <person name="Labutti K."/>
            <person name="Lipzen A."/>
            <person name="Lombard V."/>
            <person name="Magnuson J."/>
            <person name="Maillard F."/>
            <person name="Morin E."/>
            <person name="Murat C."/>
            <person name="Nolan M."/>
            <person name="Ohm R."/>
            <person name="Pangilinan J."/>
            <person name="Pereira M."/>
            <person name="Perotto S."/>
            <person name="Peter M."/>
            <person name="Riley R."/>
            <person name="Sitrit Y."/>
            <person name="Stielow B."/>
            <person name="Szollosi G."/>
            <person name="Zifcakova L."/>
            <person name="Stursova M."/>
            <person name="Spatafora J.W."/>
            <person name="Tedersoo L."/>
            <person name="Vaario L.-M."/>
            <person name="Yamada A."/>
            <person name="Yan M."/>
            <person name="Wang P."/>
            <person name="Xu J."/>
            <person name="Bruns T."/>
            <person name="Baldrian P."/>
            <person name="Vilgalys R."/>
            <person name="Henrissat B."/>
            <person name="Grigoriev I.V."/>
            <person name="Hibbett D."/>
            <person name="Nagy L.G."/>
            <person name="Martin F.M."/>
        </authorList>
    </citation>
    <scope>NUCLEOTIDE SEQUENCE</scope>
    <source>
        <strain evidence="1">P2</strain>
    </source>
</reference>
<gene>
    <name evidence="1" type="ORF">BDM02DRAFT_3267777</name>
</gene>